<gene>
    <name evidence="1" type="ORF">A6A05_02565</name>
</gene>
<evidence type="ECO:0000313" key="1">
    <source>
        <dbReference type="EMBL" id="OAN48887.1"/>
    </source>
</evidence>
<keyword evidence="2" id="KW-1185">Reference proteome</keyword>
<protein>
    <submittedName>
        <fullName evidence="1">Transcriptional regulator</fullName>
    </submittedName>
</protein>
<dbReference type="PIRSF" id="PIRSF010372">
    <property type="entry name" value="PaiB"/>
    <property type="match status" value="1"/>
</dbReference>
<dbReference type="InterPro" id="IPR012349">
    <property type="entry name" value="Split_barrel_FMN-bd"/>
</dbReference>
<dbReference type="Pfam" id="PF04299">
    <property type="entry name" value="FMN_bind_2"/>
    <property type="match status" value="1"/>
</dbReference>
<dbReference type="InterPro" id="IPR007396">
    <property type="entry name" value="TR_PAI2-type"/>
</dbReference>
<dbReference type="STRING" id="1437059.A6A05_02565"/>
<comment type="caution">
    <text evidence="1">The sequence shown here is derived from an EMBL/GenBank/DDBJ whole genome shotgun (WGS) entry which is preliminary data.</text>
</comment>
<dbReference type="EMBL" id="LWQU01000152">
    <property type="protein sequence ID" value="OAN48887.1"/>
    <property type="molecule type" value="Genomic_DNA"/>
</dbReference>
<sequence length="209" mass="22713">MYTPAPFRQDDLTVQHDFIRRSRLAVIVVSDGDTLDANHVPVLLDAEDGPYGTLVGHLARANPQARPRTEAIRALAVFSGPDAYVSPGWYPSKQATGKAVPTWNYVAVHAHGRLELIEDAAAKRAIVARLSELHEAGRPTPWRIEDAPPDFIDAQLAAIVGFRLRIERLEGKWKLSQNRPPEDRAGVTAALADGGAAERAVAELMAGTD</sequence>
<name>A0A178ML66_9PROT</name>
<dbReference type="Gene3D" id="2.30.110.10">
    <property type="entry name" value="Electron Transport, Fmn-binding Protein, Chain A"/>
    <property type="match status" value="1"/>
</dbReference>
<organism evidence="1 2">
    <name type="scientific">Magnetospirillum moscoviense</name>
    <dbReference type="NCBI Taxonomy" id="1437059"/>
    <lineage>
        <taxon>Bacteria</taxon>
        <taxon>Pseudomonadati</taxon>
        <taxon>Pseudomonadota</taxon>
        <taxon>Alphaproteobacteria</taxon>
        <taxon>Rhodospirillales</taxon>
        <taxon>Rhodospirillaceae</taxon>
        <taxon>Magnetospirillum</taxon>
    </lineage>
</organism>
<evidence type="ECO:0000313" key="2">
    <source>
        <dbReference type="Proteomes" id="UP000078543"/>
    </source>
</evidence>
<proteinExistence type="predicted"/>
<dbReference type="AlphaFoldDB" id="A0A178ML66"/>
<dbReference type="PANTHER" id="PTHR35802:SF1">
    <property type="entry name" value="PROTEASE SYNTHASE AND SPORULATION PROTEIN PAI 2"/>
    <property type="match status" value="1"/>
</dbReference>
<dbReference type="PANTHER" id="PTHR35802">
    <property type="entry name" value="PROTEASE SYNTHASE AND SPORULATION PROTEIN PAI 2"/>
    <property type="match status" value="1"/>
</dbReference>
<dbReference type="Proteomes" id="UP000078543">
    <property type="component" value="Unassembled WGS sequence"/>
</dbReference>
<reference evidence="1 2" key="1">
    <citation type="submission" date="2016-04" db="EMBL/GenBank/DDBJ databases">
        <title>Draft genome sequence of freshwater magnetotactic bacteria Magnetospirillum marisnigri SP-1 and Magnetospirillum moscoviense BB-1.</title>
        <authorList>
            <person name="Koziaeva V."/>
            <person name="Dziuba M.V."/>
            <person name="Ivanov T.M."/>
            <person name="Kuznetsov B."/>
            <person name="Grouzdev D.S."/>
        </authorList>
    </citation>
    <scope>NUCLEOTIDE SEQUENCE [LARGE SCALE GENOMIC DNA]</scope>
    <source>
        <strain evidence="1 2">BB-1</strain>
    </source>
</reference>
<dbReference type="OrthoDB" id="9794948at2"/>
<accession>A0A178ML66</accession>
<dbReference type="RefSeq" id="WP_068501899.1">
    <property type="nucleotide sequence ID" value="NZ_LWQU01000152.1"/>
</dbReference>
<dbReference type="SUPFAM" id="SSF50475">
    <property type="entry name" value="FMN-binding split barrel"/>
    <property type="match status" value="1"/>
</dbReference>